<organism evidence="2 3">
    <name type="scientific">Quisquiliibacterium transsilvanicum</name>
    <dbReference type="NCBI Taxonomy" id="1549638"/>
    <lineage>
        <taxon>Bacteria</taxon>
        <taxon>Pseudomonadati</taxon>
        <taxon>Pseudomonadota</taxon>
        <taxon>Betaproteobacteria</taxon>
        <taxon>Burkholderiales</taxon>
        <taxon>Burkholderiaceae</taxon>
        <taxon>Quisquiliibacterium</taxon>
    </lineage>
</organism>
<feature type="signal peptide" evidence="1">
    <location>
        <begin position="1"/>
        <end position="23"/>
    </location>
</feature>
<reference evidence="2 3" key="1">
    <citation type="submission" date="2020-08" db="EMBL/GenBank/DDBJ databases">
        <title>Genomic Encyclopedia of Type Strains, Phase IV (KMG-IV): sequencing the most valuable type-strain genomes for metagenomic binning, comparative biology and taxonomic classification.</title>
        <authorList>
            <person name="Goeker M."/>
        </authorList>
    </citation>
    <scope>NUCLEOTIDE SEQUENCE [LARGE SCALE GENOMIC DNA]</scope>
    <source>
        <strain evidence="2 3">DSM 29781</strain>
    </source>
</reference>
<dbReference type="EMBL" id="JACHGB010000004">
    <property type="protein sequence ID" value="MBB5272309.1"/>
    <property type="molecule type" value="Genomic_DNA"/>
</dbReference>
<dbReference type="Proteomes" id="UP000532440">
    <property type="component" value="Unassembled WGS sequence"/>
</dbReference>
<evidence type="ECO:0008006" key="4">
    <source>
        <dbReference type="Google" id="ProtNLM"/>
    </source>
</evidence>
<evidence type="ECO:0000313" key="2">
    <source>
        <dbReference type="EMBL" id="MBB5272309.1"/>
    </source>
</evidence>
<evidence type="ECO:0000313" key="3">
    <source>
        <dbReference type="Proteomes" id="UP000532440"/>
    </source>
</evidence>
<proteinExistence type="predicted"/>
<feature type="chain" id="PRO_5031246421" description="Virulence factor" evidence="1">
    <location>
        <begin position="24"/>
        <end position="125"/>
    </location>
</feature>
<keyword evidence="3" id="KW-1185">Reference proteome</keyword>
<sequence length="125" mass="13430">MKKILASAVLAGASLLASGAASARDVAWSVTMGSHGGGAVAIGVPMVVMPPAVMYAPPPAVMYAPPPAVVYAPPPRMHYHAPRVVAHPVALPYYGQPWHAVAPVQRHRPKGHWKHRGHREHHYHR</sequence>
<protein>
    <recommendedName>
        <fullName evidence="4">Virulence factor</fullName>
    </recommendedName>
</protein>
<name>A0A7W8M9Q0_9BURK</name>
<accession>A0A7W8M9Q0</accession>
<comment type="caution">
    <text evidence="2">The sequence shown here is derived from an EMBL/GenBank/DDBJ whole genome shotgun (WGS) entry which is preliminary data.</text>
</comment>
<dbReference type="RefSeq" id="WP_183967584.1">
    <property type="nucleotide sequence ID" value="NZ_BAABEW010000002.1"/>
</dbReference>
<evidence type="ECO:0000256" key="1">
    <source>
        <dbReference type="SAM" id="SignalP"/>
    </source>
</evidence>
<gene>
    <name evidence="2" type="ORF">HNQ70_002323</name>
</gene>
<dbReference type="AlphaFoldDB" id="A0A7W8M9Q0"/>
<keyword evidence="1" id="KW-0732">Signal</keyword>